<proteinExistence type="predicted"/>
<dbReference type="OrthoDB" id="10597754at2759"/>
<name>A0A3P7LDD8_DIBLA</name>
<reference evidence="1 2" key="1">
    <citation type="submission" date="2018-11" db="EMBL/GenBank/DDBJ databases">
        <authorList>
            <consortium name="Pathogen Informatics"/>
        </authorList>
    </citation>
    <scope>NUCLEOTIDE SEQUENCE [LARGE SCALE GENOMIC DNA]</scope>
</reference>
<protein>
    <submittedName>
        <fullName evidence="1">Uncharacterized protein</fullName>
    </submittedName>
</protein>
<dbReference type="AlphaFoldDB" id="A0A3P7LDD8"/>
<accession>A0A3P7LDD8</accession>
<gene>
    <name evidence="1" type="ORF">DILT_LOCUS7161</name>
</gene>
<evidence type="ECO:0000313" key="1">
    <source>
        <dbReference type="EMBL" id="VDN11330.1"/>
    </source>
</evidence>
<dbReference type="EMBL" id="UYRU01051218">
    <property type="protein sequence ID" value="VDN11330.1"/>
    <property type="molecule type" value="Genomic_DNA"/>
</dbReference>
<organism evidence="1 2">
    <name type="scientific">Dibothriocephalus latus</name>
    <name type="common">Fish tapeworm</name>
    <name type="synonym">Diphyllobothrium latum</name>
    <dbReference type="NCBI Taxonomy" id="60516"/>
    <lineage>
        <taxon>Eukaryota</taxon>
        <taxon>Metazoa</taxon>
        <taxon>Spiralia</taxon>
        <taxon>Lophotrochozoa</taxon>
        <taxon>Platyhelminthes</taxon>
        <taxon>Cestoda</taxon>
        <taxon>Eucestoda</taxon>
        <taxon>Diphyllobothriidea</taxon>
        <taxon>Diphyllobothriidae</taxon>
        <taxon>Dibothriocephalus</taxon>
    </lineage>
</organism>
<sequence>MDDLFEAALALLKAMELRKKYMNLSKQAHASITTRFMTMARLGSRDQLDPRNDRKYYTAQTPRLGMYTLLQFQLSLCIRTMRTVEPVHLVQGR</sequence>
<dbReference type="Proteomes" id="UP000281553">
    <property type="component" value="Unassembled WGS sequence"/>
</dbReference>
<evidence type="ECO:0000313" key="2">
    <source>
        <dbReference type="Proteomes" id="UP000281553"/>
    </source>
</evidence>
<keyword evidence="2" id="KW-1185">Reference proteome</keyword>